<dbReference type="Proteomes" id="UP000095463">
    <property type="component" value="Unassembled WGS sequence"/>
</dbReference>
<reference evidence="4 5" key="1">
    <citation type="journal article" date="2015" name="Genome Announc.">
        <title>Genome Assemblies of Three Soil-Associated Devosia species: D. insulae, D. limi, and D. soli.</title>
        <authorList>
            <person name="Hassan Y.I."/>
            <person name="Lepp D."/>
            <person name="Zhou T."/>
        </authorList>
    </citation>
    <scope>NUCLEOTIDE SEQUENCE [LARGE SCALE GENOMIC DNA]</scope>
    <source>
        <strain evidence="4 5">DS-56</strain>
    </source>
</reference>
<evidence type="ECO:0000313" key="4">
    <source>
        <dbReference type="EMBL" id="OEO29373.1"/>
    </source>
</evidence>
<dbReference type="SUPFAM" id="SSF160909">
    <property type="entry name" value="ATP12-like"/>
    <property type="match status" value="1"/>
</dbReference>
<proteinExistence type="inferred from homology"/>
<evidence type="ECO:0000256" key="2">
    <source>
        <dbReference type="ARBA" id="ARBA00022946"/>
    </source>
</evidence>
<comment type="similarity">
    <text evidence="1">Belongs to the ATP12 family.</text>
</comment>
<sequence>MREFLEDADKHRDDGYGRAQHLNKVELPKRFYKEVGVGSAPGGFAVTLDGKTPRTPAQKPVVVPYQSVAAAMAEEWAAQQEFIDPKTMPMVRLINSAVEAGDERLEALREEIVKYSGNDLLLYRADTPRELVAEQERVWDAVLIKLARHFEIGFQPTIGIVHQPQPAPTLERLRTSLADAKLIEAVALNSLTGITGSGLLSIALREGLLTPEEVWTAAHVDEDYNVRLWGVVEEATERRAKRRMEFDAAVRVLEMVRG</sequence>
<dbReference type="AlphaFoldDB" id="A0A1E5XL81"/>
<comment type="caution">
    <text evidence="4">The sequence shown here is derived from an EMBL/GenBank/DDBJ whole genome shotgun (WGS) entry which is preliminary data.</text>
</comment>
<dbReference type="Gene3D" id="3.30.2180.10">
    <property type="entry name" value="ATP12-like"/>
    <property type="match status" value="1"/>
</dbReference>
<dbReference type="RefSeq" id="WP_069911284.1">
    <property type="nucleotide sequence ID" value="NZ_LAJE02000285.1"/>
</dbReference>
<dbReference type="GO" id="GO:0043461">
    <property type="term" value="P:proton-transporting ATP synthase complex assembly"/>
    <property type="evidence" value="ECO:0007669"/>
    <property type="project" value="InterPro"/>
</dbReference>
<evidence type="ECO:0000313" key="5">
    <source>
        <dbReference type="Proteomes" id="UP000095463"/>
    </source>
</evidence>
<dbReference type="PANTHER" id="PTHR21013:SF10">
    <property type="entry name" value="ATP SYNTHASE MITOCHONDRIAL F1 COMPLEX ASSEMBLY FACTOR 2"/>
    <property type="match status" value="1"/>
</dbReference>
<dbReference type="PANTHER" id="PTHR21013">
    <property type="entry name" value="ATP SYNTHASE MITOCHONDRIAL F1 COMPLEX ASSEMBLY FACTOR 2/ATP12 PROTEIN, MITOCHONDRIAL PRECURSOR"/>
    <property type="match status" value="1"/>
</dbReference>
<dbReference type="OrthoDB" id="9797825at2"/>
<evidence type="ECO:0000256" key="3">
    <source>
        <dbReference type="ARBA" id="ARBA00023186"/>
    </source>
</evidence>
<protein>
    <recommendedName>
        <fullName evidence="6">ATPase</fullName>
    </recommendedName>
</protein>
<organism evidence="4 5">
    <name type="scientific">Devosia insulae DS-56</name>
    <dbReference type="NCBI Taxonomy" id="1116389"/>
    <lineage>
        <taxon>Bacteria</taxon>
        <taxon>Pseudomonadati</taxon>
        <taxon>Pseudomonadota</taxon>
        <taxon>Alphaproteobacteria</taxon>
        <taxon>Hyphomicrobiales</taxon>
        <taxon>Devosiaceae</taxon>
        <taxon>Devosia</taxon>
    </lineage>
</organism>
<keyword evidence="3" id="KW-0143">Chaperone</keyword>
<keyword evidence="5" id="KW-1185">Reference proteome</keyword>
<dbReference type="EMBL" id="LAJE02000285">
    <property type="protein sequence ID" value="OEO29373.1"/>
    <property type="molecule type" value="Genomic_DNA"/>
</dbReference>
<dbReference type="Pfam" id="PF07542">
    <property type="entry name" value="ATP12"/>
    <property type="match status" value="1"/>
</dbReference>
<dbReference type="InterPro" id="IPR023335">
    <property type="entry name" value="ATP12_ortho_dom_sf"/>
</dbReference>
<accession>A0A1E5XL81</accession>
<evidence type="ECO:0000256" key="1">
    <source>
        <dbReference type="ARBA" id="ARBA00008231"/>
    </source>
</evidence>
<dbReference type="Gene3D" id="1.10.3580.10">
    <property type="entry name" value="ATP12 ATPase"/>
    <property type="match status" value="1"/>
</dbReference>
<name>A0A1E5XL81_9HYPH</name>
<keyword evidence="2" id="KW-0809">Transit peptide</keyword>
<evidence type="ECO:0008006" key="6">
    <source>
        <dbReference type="Google" id="ProtNLM"/>
    </source>
</evidence>
<dbReference type="InterPro" id="IPR011419">
    <property type="entry name" value="ATP12_ATP_synth-F1-assembly"/>
</dbReference>
<dbReference type="InterPro" id="IPR042272">
    <property type="entry name" value="ATP12_ATP_synth-F1-assembly_N"/>
</dbReference>
<gene>
    <name evidence="4" type="ORF">VW23_025470</name>
</gene>